<organism evidence="1 2">
    <name type="scientific">Micromonospora lupini str. Lupac 08</name>
    <dbReference type="NCBI Taxonomy" id="1150864"/>
    <lineage>
        <taxon>Bacteria</taxon>
        <taxon>Bacillati</taxon>
        <taxon>Actinomycetota</taxon>
        <taxon>Actinomycetes</taxon>
        <taxon>Micromonosporales</taxon>
        <taxon>Micromonosporaceae</taxon>
        <taxon>Micromonospora</taxon>
    </lineage>
</organism>
<evidence type="ECO:0000313" key="1">
    <source>
        <dbReference type="EMBL" id="CCH19328.1"/>
    </source>
</evidence>
<name>I0L681_9ACTN</name>
<dbReference type="RefSeq" id="WP_007453556.1">
    <property type="nucleotide sequence ID" value="NZ_HF570107.1"/>
</dbReference>
<comment type="caution">
    <text evidence="1">The sequence shown here is derived from an EMBL/GenBank/DDBJ whole genome shotgun (WGS) entry which is preliminary data.</text>
</comment>
<sequence>MTSESPRHEGRAIDEARQDYDALSAVGELFPGTALAESSRQLGQGGDWPENLSESPLVIDAASAWGPGTVLAVAAAARGVPQLALVLVGDEPARSAARRLLDAAGRADVTVVNRPPDVPSVVRSACGDNGQPIRWVSFGEPLRLAQLIQHDPGLAERLRVTQSADSGRPASAEAARTVLDAVREGRLAALDLVLTGPADAGSSIDRGRRQAMALAEALDDTVDRSDAAAVLSDSVALSAAVMLPFVDVEQAGTEVDGEGVFQRGNDGVRLWWGAVEEYEALLRWLTRVVEPSSAASRPDRGA</sequence>
<dbReference type="eggNOG" id="COG1957">
    <property type="taxonomic scope" value="Bacteria"/>
</dbReference>
<dbReference type="STRING" id="1150864.MILUP08_30043"/>
<dbReference type="EMBL" id="CAIE01000034">
    <property type="protein sequence ID" value="CCH19328.1"/>
    <property type="molecule type" value="Genomic_DNA"/>
</dbReference>
<dbReference type="Proteomes" id="UP000003448">
    <property type="component" value="Unassembled WGS sequence"/>
</dbReference>
<protein>
    <submittedName>
        <fullName evidence="1">Uncharacterized protein</fullName>
    </submittedName>
</protein>
<gene>
    <name evidence="1" type="ORF">MILUP08_30043</name>
</gene>
<accession>I0L681</accession>
<dbReference type="AlphaFoldDB" id="I0L681"/>
<evidence type="ECO:0000313" key="2">
    <source>
        <dbReference type="Proteomes" id="UP000003448"/>
    </source>
</evidence>
<dbReference type="OrthoDB" id="4513390at2"/>
<reference evidence="2" key="1">
    <citation type="journal article" date="2012" name="J. Bacteriol.">
        <title>Genome Sequence of Micromonospora lupini Lupac 08, Isolated from Root Nodules of Lupinus angustifolius.</title>
        <authorList>
            <person name="Alonso-Vega P."/>
            <person name="Normand P."/>
            <person name="Bacigalupe R."/>
            <person name="Pujic P."/>
            <person name="Lajus A."/>
            <person name="Vallenet D."/>
            <person name="Carro L."/>
            <person name="Coll P."/>
            <person name="Trujillo M.E."/>
        </authorList>
    </citation>
    <scope>NUCLEOTIDE SEQUENCE [LARGE SCALE GENOMIC DNA]</scope>
    <source>
        <strain evidence="2">Lupac 08</strain>
    </source>
</reference>
<keyword evidence="2" id="KW-1185">Reference proteome</keyword>
<proteinExistence type="predicted"/>